<dbReference type="InterPro" id="IPR000182">
    <property type="entry name" value="GNAT_dom"/>
</dbReference>
<protein>
    <recommendedName>
        <fullName evidence="3">N-acetyltransferase domain-containing protein</fullName>
    </recommendedName>
</protein>
<dbReference type="KEGG" id="tum:CBW65_22700"/>
<dbReference type="AlphaFoldDB" id="A0A1Y0ISR2"/>
<accession>A0A1Y0ISR2</accession>
<dbReference type="CDD" id="cd04301">
    <property type="entry name" value="NAT_SF"/>
    <property type="match status" value="1"/>
</dbReference>
<dbReference type="SUPFAM" id="SSF55729">
    <property type="entry name" value="Acyl-CoA N-acyltransferases (Nat)"/>
    <property type="match status" value="1"/>
</dbReference>
<gene>
    <name evidence="4" type="ORF">CBW65_22700</name>
</gene>
<dbReference type="Proteomes" id="UP000195437">
    <property type="component" value="Chromosome"/>
</dbReference>
<evidence type="ECO:0000259" key="3">
    <source>
        <dbReference type="PROSITE" id="PS51186"/>
    </source>
</evidence>
<feature type="domain" description="N-acetyltransferase" evidence="3">
    <location>
        <begin position="7"/>
        <end position="167"/>
    </location>
</feature>
<organism evidence="4 5">
    <name type="scientific">Tumebacillus avium</name>
    <dbReference type="NCBI Taxonomy" id="1903704"/>
    <lineage>
        <taxon>Bacteria</taxon>
        <taxon>Bacillati</taxon>
        <taxon>Bacillota</taxon>
        <taxon>Bacilli</taxon>
        <taxon>Bacillales</taxon>
        <taxon>Alicyclobacillaceae</taxon>
        <taxon>Tumebacillus</taxon>
    </lineage>
</organism>
<proteinExistence type="predicted"/>
<dbReference type="InterPro" id="IPR050832">
    <property type="entry name" value="Bact_Acetyltransf"/>
</dbReference>
<dbReference type="Gene3D" id="3.40.630.30">
    <property type="match status" value="1"/>
</dbReference>
<dbReference type="PROSITE" id="PS51186">
    <property type="entry name" value="GNAT"/>
    <property type="match status" value="1"/>
</dbReference>
<dbReference type="InterPro" id="IPR016181">
    <property type="entry name" value="Acyl_CoA_acyltransferase"/>
</dbReference>
<evidence type="ECO:0000313" key="5">
    <source>
        <dbReference type="Proteomes" id="UP000195437"/>
    </source>
</evidence>
<dbReference type="Pfam" id="PF00583">
    <property type="entry name" value="Acetyltransf_1"/>
    <property type="match status" value="1"/>
</dbReference>
<keyword evidence="1" id="KW-0808">Transferase</keyword>
<keyword evidence="2" id="KW-0012">Acyltransferase</keyword>
<evidence type="ECO:0000313" key="4">
    <source>
        <dbReference type="EMBL" id="ARU63497.1"/>
    </source>
</evidence>
<name>A0A1Y0ISR2_9BACL</name>
<dbReference type="EMBL" id="CP021434">
    <property type="protein sequence ID" value="ARU63497.1"/>
    <property type="molecule type" value="Genomic_DNA"/>
</dbReference>
<dbReference type="GO" id="GO:0016747">
    <property type="term" value="F:acyltransferase activity, transferring groups other than amino-acyl groups"/>
    <property type="evidence" value="ECO:0007669"/>
    <property type="project" value="InterPro"/>
</dbReference>
<keyword evidence="5" id="KW-1185">Reference proteome</keyword>
<reference evidence="5" key="1">
    <citation type="submission" date="2017-05" db="EMBL/GenBank/DDBJ databases">
        <authorList>
            <person name="Sung H."/>
        </authorList>
    </citation>
    <scope>NUCLEOTIDE SEQUENCE [LARGE SCALE GENOMIC DNA]</scope>
    <source>
        <strain evidence="5">AR23208</strain>
    </source>
</reference>
<evidence type="ECO:0000256" key="2">
    <source>
        <dbReference type="ARBA" id="ARBA00023315"/>
    </source>
</evidence>
<evidence type="ECO:0000256" key="1">
    <source>
        <dbReference type="ARBA" id="ARBA00022679"/>
    </source>
</evidence>
<sequence length="170" mass="19165">MKMTIISSLDQLAPDLQTQFAHVIKESWRKIYINLGTYTAAYETDDSFWGLPMIEKELGAGNRWLLALEDGHCIAAVLLEATADGLMLRMLGVHPDHQGRSLGTAIIQQAEEIARTEGYAKLTLFTTGLLTGLVTFYKRIGFTETRREPVSRFGLHYDRVFFEKILNSPV</sequence>
<dbReference type="PANTHER" id="PTHR43877">
    <property type="entry name" value="AMINOALKYLPHOSPHONATE N-ACETYLTRANSFERASE-RELATED-RELATED"/>
    <property type="match status" value="1"/>
</dbReference>